<dbReference type="Proteomes" id="UP000011713">
    <property type="component" value="Unassembled WGS sequence"/>
</dbReference>
<feature type="region of interest" description="Disordered" evidence="1">
    <location>
        <begin position="1"/>
        <end position="30"/>
    </location>
</feature>
<evidence type="ECO:0000256" key="1">
    <source>
        <dbReference type="SAM" id="MobiDB-lite"/>
    </source>
</evidence>
<name>M4C1N3_HYAAE</name>
<dbReference type="AlphaFoldDB" id="M4C1N3"/>
<evidence type="ECO:0000313" key="2">
    <source>
        <dbReference type="EnsemblProtists" id="HpaP812983"/>
    </source>
</evidence>
<evidence type="ECO:0000313" key="3">
    <source>
        <dbReference type="Proteomes" id="UP000011713"/>
    </source>
</evidence>
<reference evidence="3" key="1">
    <citation type="journal article" date="2010" name="Science">
        <title>Signatures of adaptation to obligate biotrophy in the Hyaloperonospora arabidopsidis genome.</title>
        <authorList>
            <person name="Baxter L."/>
            <person name="Tripathy S."/>
            <person name="Ishaque N."/>
            <person name="Boot N."/>
            <person name="Cabral A."/>
            <person name="Kemen E."/>
            <person name="Thines M."/>
            <person name="Ah-Fong A."/>
            <person name="Anderson R."/>
            <person name="Badejoko W."/>
            <person name="Bittner-Eddy P."/>
            <person name="Boore J.L."/>
            <person name="Chibucos M.C."/>
            <person name="Coates M."/>
            <person name="Dehal P."/>
            <person name="Delehaunty K."/>
            <person name="Dong S."/>
            <person name="Downton P."/>
            <person name="Dumas B."/>
            <person name="Fabro G."/>
            <person name="Fronick C."/>
            <person name="Fuerstenberg S.I."/>
            <person name="Fulton L."/>
            <person name="Gaulin E."/>
            <person name="Govers F."/>
            <person name="Hughes L."/>
            <person name="Humphray S."/>
            <person name="Jiang R.H."/>
            <person name="Judelson H."/>
            <person name="Kamoun S."/>
            <person name="Kyung K."/>
            <person name="Meijer H."/>
            <person name="Minx P."/>
            <person name="Morris P."/>
            <person name="Nelson J."/>
            <person name="Phuntumart V."/>
            <person name="Qutob D."/>
            <person name="Rehmany A."/>
            <person name="Rougon-Cardoso A."/>
            <person name="Ryden P."/>
            <person name="Torto-Alalibo T."/>
            <person name="Studholme D."/>
            <person name="Wang Y."/>
            <person name="Win J."/>
            <person name="Wood J."/>
            <person name="Clifton S.W."/>
            <person name="Rogers J."/>
            <person name="Van den Ackerveken G."/>
            <person name="Jones J.D."/>
            <person name="McDowell J.M."/>
            <person name="Beynon J."/>
            <person name="Tyler B.M."/>
        </authorList>
    </citation>
    <scope>NUCLEOTIDE SEQUENCE [LARGE SCALE GENOMIC DNA]</scope>
    <source>
        <strain evidence="3">Emoy2</strain>
    </source>
</reference>
<dbReference type="EnsemblProtists" id="HpaT812983">
    <property type="protein sequence ID" value="HpaP812983"/>
    <property type="gene ID" value="HpaG812983"/>
</dbReference>
<dbReference type="InParanoid" id="M4C1N3"/>
<proteinExistence type="predicted"/>
<keyword evidence="3" id="KW-1185">Reference proteome</keyword>
<accession>M4C1N3</accession>
<reference evidence="2" key="2">
    <citation type="submission" date="2015-06" db="UniProtKB">
        <authorList>
            <consortium name="EnsemblProtists"/>
        </authorList>
    </citation>
    <scope>IDENTIFICATION</scope>
    <source>
        <strain evidence="2">Emoy2</strain>
    </source>
</reference>
<sequence length="66" mass="7636">MIEQEDRRLVKEIDDHSSRSTIGQRDRRSVKEIDDQSSEVDIICKGTINGRILKTITNCDCTQQRT</sequence>
<protein>
    <submittedName>
        <fullName evidence="2">Uncharacterized protein</fullName>
    </submittedName>
</protein>
<dbReference type="EMBL" id="JH598100">
    <property type="status" value="NOT_ANNOTATED_CDS"/>
    <property type="molecule type" value="Genomic_DNA"/>
</dbReference>
<dbReference type="VEuPathDB" id="FungiDB:HpaG812983"/>
<dbReference type="HOGENOM" id="CLU_2836684_0_0_1"/>
<organism evidence="2 3">
    <name type="scientific">Hyaloperonospora arabidopsidis (strain Emoy2)</name>
    <name type="common">Downy mildew agent</name>
    <name type="synonym">Peronospora arabidopsidis</name>
    <dbReference type="NCBI Taxonomy" id="559515"/>
    <lineage>
        <taxon>Eukaryota</taxon>
        <taxon>Sar</taxon>
        <taxon>Stramenopiles</taxon>
        <taxon>Oomycota</taxon>
        <taxon>Peronosporomycetes</taxon>
        <taxon>Peronosporales</taxon>
        <taxon>Peronosporaceae</taxon>
        <taxon>Hyaloperonospora</taxon>
    </lineage>
</organism>